<protein>
    <submittedName>
        <fullName evidence="1">Uncharacterized protein</fullName>
    </submittedName>
</protein>
<dbReference type="AlphaFoldDB" id="A0A0G1T3T0"/>
<dbReference type="EMBL" id="LCOK01000020">
    <property type="protein sequence ID" value="KKU76454.1"/>
    <property type="molecule type" value="Genomic_DNA"/>
</dbReference>
<reference evidence="1 2" key="1">
    <citation type="journal article" date="2015" name="Nature">
        <title>rRNA introns, odd ribosomes, and small enigmatic genomes across a large radiation of phyla.</title>
        <authorList>
            <person name="Brown C.T."/>
            <person name="Hug L.A."/>
            <person name="Thomas B.C."/>
            <person name="Sharon I."/>
            <person name="Castelle C.J."/>
            <person name="Singh A."/>
            <person name="Wilkins M.J."/>
            <person name="Williams K.H."/>
            <person name="Banfield J.F."/>
        </authorList>
    </citation>
    <scope>NUCLEOTIDE SEQUENCE [LARGE SCALE GENOMIC DNA]</scope>
</reference>
<proteinExistence type="predicted"/>
<sequence>MPVDNQLNITRFSWELQRTVKSLANAGMEREVLKVLAETLQHGLAIAYSRQRLPYSGSLEVLMRAVAALLSGDEEDLGSYIGEKLRVGIRSLLHELKDMPGFAGQWY</sequence>
<evidence type="ECO:0000313" key="2">
    <source>
        <dbReference type="Proteomes" id="UP000034682"/>
    </source>
</evidence>
<comment type="caution">
    <text evidence="1">The sequence shown here is derived from an EMBL/GenBank/DDBJ whole genome shotgun (WGS) entry which is preliminary data.</text>
</comment>
<name>A0A0G1T3T0_9BACT</name>
<evidence type="ECO:0000313" key="1">
    <source>
        <dbReference type="EMBL" id="KKU76454.1"/>
    </source>
</evidence>
<dbReference type="Proteomes" id="UP000034682">
    <property type="component" value="Unassembled WGS sequence"/>
</dbReference>
<organism evidence="1 2">
    <name type="scientific">Candidatus Giovannonibacteria bacterium GW2011_GWB1_47_6b</name>
    <dbReference type="NCBI Taxonomy" id="1618655"/>
    <lineage>
        <taxon>Bacteria</taxon>
        <taxon>Candidatus Giovannoniibacteriota</taxon>
    </lineage>
</organism>
<accession>A0A0G1T3T0</accession>
<gene>
    <name evidence="1" type="ORF">UY02_C0020G0003</name>
</gene>